<protein>
    <submittedName>
        <fullName evidence="2">Putative ovule protein</fullName>
    </submittedName>
</protein>
<feature type="transmembrane region" description="Helical" evidence="1">
    <location>
        <begin position="51"/>
        <end position="72"/>
    </location>
</feature>
<evidence type="ECO:0000313" key="2">
    <source>
        <dbReference type="EMBL" id="JAP07050.1"/>
    </source>
</evidence>
<keyword evidence="1" id="KW-1133">Transmembrane helix</keyword>
<feature type="transmembrane region" description="Helical" evidence="1">
    <location>
        <begin position="6"/>
        <end position="30"/>
    </location>
</feature>
<feature type="non-terminal residue" evidence="2">
    <location>
        <position position="78"/>
    </location>
</feature>
<dbReference type="EMBL" id="GEDG01039613">
    <property type="protein sequence ID" value="JAP07050.1"/>
    <property type="molecule type" value="Transcribed_RNA"/>
</dbReference>
<reference evidence="2" key="1">
    <citation type="submission" date="2015-12" db="EMBL/GenBank/DDBJ databases">
        <title>Gene expression during late stages of embryo sac development: a critical building block for successful pollen-pistil interactions.</title>
        <authorList>
            <person name="Liu Y."/>
            <person name="Joly V."/>
            <person name="Sabar M."/>
            <person name="Matton D.P."/>
        </authorList>
    </citation>
    <scope>NUCLEOTIDE SEQUENCE</scope>
</reference>
<evidence type="ECO:0000256" key="1">
    <source>
        <dbReference type="SAM" id="Phobius"/>
    </source>
</evidence>
<sequence>MHGLLTKIIVLSCHLSSISLIILGQKYHFIVSKMFYFLKVWRRYYFIKRQLIYILVNCPIICINLYHIFTYIEYGELI</sequence>
<organism evidence="2">
    <name type="scientific">Solanum chacoense</name>
    <name type="common">Chaco potato</name>
    <dbReference type="NCBI Taxonomy" id="4108"/>
    <lineage>
        <taxon>Eukaryota</taxon>
        <taxon>Viridiplantae</taxon>
        <taxon>Streptophyta</taxon>
        <taxon>Embryophyta</taxon>
        <taxon>Tracheophyta</taxon>
        <taxon>Spermatophyta</taxon>
        <taxon>Magnoliopsida</taxon>
        <taxon>eudicotyledons</taxon>
        <taxon>Gunneridae</taxon>
        <taxon>Pentapetalae</taxon>
        <taxon>asterids</taxon>
        <taxon>lamiids</taxon>
        <taxon>Solanales</taxon>
        <taxon>Solanaceae</taxon>
        <taxon>Solanoideae</taxon>
        <taxon>Solaneae</taxon>
        <taxon>Solanum</taxon>
    </lineage>
</organism>
<accession>A0A0V0GGQ6</accession>
<name>A0A0V0GGQ6_SOLCH</name>
<proteinExistence type="predicted"/>
<keyword evidence="1" id="KW-0812">Transmembrane</keyword>
<dbReference type="AlphaFoldDB" id="A0A0V0GGQ6"/>
<keyword evidence="1" id="KW-0472">Membrane</keyword>